<feature type="transmembrane region" description="Helical" evidence="5">
    <location>
        <begin position="68"/>
        <end position="88"/>
    </location>
</feature>
<keyword evidence="3 5" id="KW-1133">Transmembrane helix</keyword>
<keyword evidence="4 5" id="KW-0472">Membrane</keyword>
<proteinExistence type="predicted"/>
<evidence type="ECO:0000256" key="5">
    <source>
        <dbReference type="SAM" id="Phobius"/>
    </source>
</evidence>
<keyword evidence="2 5" id="KW-0812">Transmembrane</keyword>
<comment type="caution">
    <text evidence="7">The sequence shown here is derived from an EMBL/GenBank/DDBJ whole genome shotgun (WGS) entry which is preliminary data.</text>
</comment>
<protein>
    <submittedName>
        <fullName evidence="7">FUSC family protein</fullName>
    </submittedName>
</protein>
<feature type="transmembrane region" description="Helical" evidence="5">
    <location>
        <begin position="21"/>
        <end position="38"/>
    </location>
</feature>
<feature type="transmembrane region" description="Helical" evidence="5">
    <location>
        <begin position="94"/>
        <end position="120"/>
    </location>
</feature>
<dbReference type="RefSeq" id="WP_194115879.1">
    <property type="nucleotide sequence ID" value="NZ_JADFUA010000004.1"/>
</dbReference>
<dbReference type="InterPro" id="IPR049453">
    <property type="entry name" value="Memb_transporter_dom"/>
</dbReference>
<reference evidence="7 8" key="1">
    <citation type="submission" date="2020-10" db="EMBL/GenBank/DDBJ databases">
        <title>The genome sequence of Chitinilyticum litopenaei 4Y14.</title>
        <authorList>
            <person name="Liu Y."/>
        </authorList>
    </citation>
    <scope>NUCLEOTIDE SEQUENCE [LARGE SCALE GENOMIC DNA]</scope>
    <source>
        <strain evidence="7 8">4Y14</strain>
    </source>
</reference>
<dbReference type="EMBL" id="JADFUA010000004">
    <property type="protein sequence ID" value="MBE9609349.1"/>
    <property type="molecule type" value="Genomic_DNA"/>
</dbReference>
<evidence type="ECO:0000256" key="4">
    <source>
        <dbReference type="ARBA" id="ARBA00023136"/>
    </source>
</evidence>
<gene>
    <name evidence="7" type="ORF">INR99_08300</name>
</gene>
<dbReference type="Pfam" id="PF13515">
    <property type="entry name" value="FUSC_2"/>
    <property type="match status" value="1"/>
</dbReference>
<evidence type="ECO:0000256" key="1">
    <source>
        <dbReference type="ARBA" id="ARBA00004141"/>
    </source>
</evidence>
<evidence type="ECO:0000313" key="7">
    <source>
        <dbReference type="EMBL" id="MBE9609349.1"/>
    </source>
</evidence>
<feature type="transmembrane region" description="Helical" evidence="5">
    <location>
        <begin position="285"/>
        <end position="305"/>
    </location>
</feature>
<evidence type="ECO:0000256" key="3">
    <source>
        <dbReference type="ARBA" id="ARBA00022989"/>
    </source>
</evidence>
<organism evidence="7 8">
    <name type="scientific">Chitinilyticum piscinae</name>
    <dbReference type="NCBI Taxonomy" id="2866724"/>
    <lineage>
        <taxon>Bacteria</taxon>
        <taxon>Pseudomonadati</taxon>
        <taxon>Pseudomonadota</taxon>
        <taxon>Betaproteobacteria</taxon>
        <taxon>Neisseriales</taxon>
        <taxon>Chitinibacteraceae</taxon>
        <taxon>Chitinilyticum</taxon>
    </lineage>
</organism>
<evidence type="ECO:0000259" key="6">
    <source>
        <dbReference type="Pfam" id="PF13515"/>
    </source>
</evidence>
<accession>A0A8J7KAQ4</accession>
<name>A0A8J7KAQ4_9NEIS</name>
<keyword evidence="8" id="KW-1185">Reference proteome</keyword>
<feature type="transmembrane region" description="Helical" evidence="5">
    <location>
        <begin position="141"/>
        <end position="159"/>
    </location>
</feature>
<dbReference type="AlphaFoldDB" id="A0A8J7KAQ4"/>
<feature type="transmembrane region" description="Helical" evidence="5">
    <location>
        <begin position="191"/>
        <end position="224"/>
    </location>
</feature>
<evidence type="ECO:0000256" key="2">
    <source>
        <dbReference type="ARBA" id="ARBA00022692"/>
    </source>
</evidence>
<sequence>MSLHSLITHLKPNDLPWQRQRIILNLLLLGVPVVALAISRQPLPAALLGLGVFYTLLLDMGERKQQRLENMLLGIIVLSAGFLAGYFASQNHMLLWWLGLLGFIALGFAFNAGIALEFHLRYAGIGYLLGKVPLQLPLAELHWVFIGAIWTMLLSLLFAPRQHNPTALPEAPYWRHDLQAGVAGRFAGLSFGLILTFAVAGGMLLATSLHLLNPALVGITTLLVLRPDHQRTFIMLWQRLVAVCTAALLALAIYQLQPAPSGFALLTCLLGMGLPYAFSRGMAWFALCSTLTLLMLLGLLLGSVPQALTLLQYRVIDTLLGAMLAAAGGALLSWQASRKQAGQTTDETC</sequence>
<feature type="transmembrane region" description="Helical" evidence="5">
    <location>
        <begin position="44"/>
        <end position="61"/>
    </location>
</feature>
<feature type="transmembrane region" description="Helical" evidence="5">
    <location>
        <begin position="262"/>
        <end position="278"/>
    </location>
</feature>
<feature type="domain" description="Integral membrane bound transporter" evidence="6">
    <location>
        <begin position="203"/>
        <end position="326"/>
    </location>
</feature>
<dbReference type="Proteomes" id="UP000604481">
    <property type="component" value="Unassembled WGS sequence"/>
</dbReference>
<comment type="subcellular location">
    <subcellularLocation>
        <location evidence="1">Membrane</location>
        <topology evidence="1">Multi-pass membrane protein</topology>
    </subcellularLocation>
</comment>
<feature type="transmembrane region" description="Helical" evidence="5">
    <location>
        <begin position="236"/>
        <end position="256"/>
    </location>
</feature>
<evidence type="ECO:0000313" key="8">
    <source>
        <dbReference type="Proteomes" id="UP000604481"/>
    </source>
</evidence>
<feature type="transmembrane region" description="Helical" evidence="5">
    <location>
        <begin position="311"/>
        <end position="334"/>
    </location>
</feature>
<dbReference type="GO" id="GO:0016020">
    <property type="term" value="C:membrane"/>
    <property type="evidence" value="ECO:0007669"/>
    <property type="project" value="UniProtKB-SubCell"/>
</dbReference>